<dbReference type="InterPro" id="IPR050122">
    <property type="entry name" value="RTK"/>
</dbReference>
<dbReference type="Gene3D" id="1.10.510.10">
    <property type="entry name" value="Transferase(Phosphotransferase) domain 1"/>
    <property type="match status" value="2"/>
</dbReference>
<dbReference type="GO" id="GO:0046872">
    <property type="term" value="F:metal ion binding"/>
    <property type="evidence" value="ECO:0007669"/>
    <property type="project" value="UniProtKB-KW"/>
</dbReference>
<dbReference type="GO" id="GO:0004714">
    <property type="term" value="F:transmembrane receptor protein tyrosine kinase activity"/>
    <property type="evidence" value="ECO:0007669"/>
    <property type="project" value="UniProtKB-EC"/>
</dbReference>
<proteinExistence type="predicted"/>
<feature type="active site" description="Proton acceptor" evidence="12">
    <location>
        <position position="355"/>
    </location>
</feature>
<evidence type="ECO:0000256" key="11">
    <source>
        <dbReference type="ARBA" id="ARBA00051243"/>
    </source>
</evidence>
<evidence type="ECO:0000256" key="12">
    <source>
        <dbReference type="PIRSR" id="PIRSR000615-1"/>
    </source>
</evidence>
<dbReference type="PANTHER" id="PTHR24416">
    <property type="entry name" value="TYROSINE-PROTEIN KINASE RECEPTOR"/>
    <property type="match status" value="1"/>
</dbReference>
<dbReference type="PROSITE" id="PS50853">
    <property type="entry name" value="FN3"/>
    <property type="match status" value="1"/>
</dbReference>
<dbReference type="Pfam" id="PF07714">
    <property type="entry name" value="PK_Tyr_Ser-Thr"/>
    <property type="match status" value="2"/>
</dbReference>
<keyword evidence="7 18" id="KW-1133">Transmembrane helix</keyword>
<dbReference type="EC" id="2.7.10.1" evidence="2"/>
<feature type="domain" description="Protein kinase" evidence="19">
    <location>
        <begin position="215"/>
        <end position="464"/>
    </location>
</feature>
<comment type="catalytic activity">
    <reaction evidence="11">
        <text>L-tyrosyl-[protein] + ATP = O-phospho-L-tyrosyl-[protein] + ADP + H(+)</text>
        <dbReference type="Rhea" id="RHEA:10596"/>
        <dbReference type="Rhea" id="RHEA-COMP:10136"/>
        <dbReference type="Rhea" id="RHEA-COMP:20101"/>
        <dbReference type="ChEBI" id="CHEBI:15378"/>
        <dbReference type="ChEBI" id="CHEBI:30616"/>
        <dbReference type="ChEBI" id="CHEBI:46858"/>
        <dbReference type="ChEBI" id="CHEBI:61978"/>
        <dbReference type="ChEBI" id="CHEBI:456216"/>
        <dbReference type="EC" id="2.7.10.1"/>
    </reaction>
</comment>
<dbReference type="GO" id="GO:0007169">
    <property type="term" value="P:cell surface receptor protein tyrosine kinase signaling pathway"/>
    <property type="evidence" value="ECO:0007669"/>
    <property type="project" value="TreeGrafter"/>
</dbReference>
<evidence type="ECO:0000256" key="2">
    <source>
        <dbReference type="ARBA" id="ARBA00011902"/>
    </source>
</evidence>
<evidence type="ECO:0000256" key="7">
    <source>
        <dbReference type="ARBA" id="ARBA00022989"/>
    </source>
</evidence>
<feature type="binding site" evidence="14">
    <location>
        <position position="360"/>
    </location>
    <ligand>
        <name>Mg(2+)</name>
        <dbReference type="ChEBI" id="CHEBI:18420"/>
    </ligand>
</feature>
<comment type="subcellular location">
    <subcellularLocation>
        <location evidence="1">Membrane</location>
        <topology evidence="1">Single-pass membrane protein</topology>
    </subcellularLocation>
</comment>
<dbReference type="CDD" id="cd00192">
    <property type="entry name" value="PTKc"/>
    <property type="match status" value="1"/>
</dbReference>
<dbReference type="GO" id="GO:0005524">
    <property type="term" value="F:ATP binding"/>
    <property type="evidence" value="ECO:0007669"/>
    <property type="project" value="UniProtKB-UniRule"/>
</dbReference>
<reference evidence="22" key="1">
    <citation type="journal article" date="2017" name="bioRxiv">
        <title>Comparative analysis of the genomes of Stylophora pistillata and Acropora digitifera provides evidence for extensive differences between species of corals.</title>
        <authorList>
            <person name="Voolstra C.R."/>
            <person name="Li Y."/>
            <person name="Liew Y.J."/>
            <person name="Baumgarten S."/>
            <person name="Zoccola D."/>
            <person name="Flot J.-F."/>
            <person name="Tambutte S."/>
            <person name="Allemand D."/>
            <person name="Aranda M."/>
        </authorList>
    </citation>
    <scope>NUCLEOTIDE SEQUENCE [LARGE SCALE GENOMIC DNA]</scope>
</reference>
<evidence type="ECO:0000256" key="9">
    <source>
        <dbReference type="ARBA" id="ARBA00023170"/>
    </source>
</evidence>
<feature type="site" description="Important for interaction with phosphotyrosine-binding proteins" evidence="15">
    <location>
        <position position="471"/>
    </location>
</feature>
<dbReference type="PROSITE" id="PS00109">
    <property type="entry name" value="PROTEIN_KINASE_TYR"/>
    <property type="match status" value="1"/>
</dbReference>
<dbReference type="SUPFAM" id="SSF49265">
    <property type="entry name" value="Fibronectin type III"/>
    <property type="match status" value="1"/>
</dbReference>
<evidence type="ECO:0000256" key="14">
    <source>
        <dbReference type="PIRSR" id="PIRSR000615-3"/>
    </source>
</evidence>
<feature type="region of interest" description="Disordered" evidence="17">
    <location>
        <begin position="1"/>
        <end position="49"/>
    </location>
</feature>
<keyword evidence="13 16" id="KW-0547">Nucleotide-binding</keyword>
<evidence type="ECO:0000313" key="21">
    <source>
        <dbReference type="EMBL" id="PFX11890.1"/>
    </source>
</evidence>
<dbReference type="Proteomes" id="UP000225706">
    <property type="component" value="Unassembled WGS sequence"/>
</dbReference>
<evidence type="ECO:0000256" key="1">
    <source>
        <dbReference type="ARBA" id="ARBA00004167"/>
    </source>
</evidence>
<dbReference type="PROSITE" id="PS50011">
    <property type="entry name" value="PROTEIN_KINASE_DOM"/>
    <property type="match status" value="1"/>
</dbReference>
<feature type="compositionally biased region" description="Basic and acidic residues" evidence="17">
    <location>
        <begin position="35"/>
        <end position="46"/>
    </location>
</feature>
<sequence>MDHRVKSKPSPTTQNVKGTSISSSSISVTGNEVENSGKTEPPRATESHNASVIVKATEFKKELTGLKEHANYSITVFSTNQIGDGPASKPIFVTTSQYKKDERTSGVLFQFTWASFGAFVVLVCVVLIEIAMKRIRRKRKDSLVEERNDAYNVFMLEITPEIMNQLRDHSEGNPIETQVEVPNSWADEVAVVDNETYLDQMEIDRNWEIPRERLEILETELGGGEFGVVKKGNYLRGDANKLPVAVKMLKGDKDQKQRMVLIQELEMLRKVGRHKNIVSLVGACSFEEPLCVIIEFVPGGSLDQMLLESRIPARTEDANYANLWSRLSERNLLRIANDVANGMQHLESKLCVHRDLAARNILIGEGLVAKVADFGLSRDISEDGEYIKCTEVRECHAMFVCSERPYYGVTGIVELYTMLQDGFRLEKPPHCSKILYDIMLQCWQRTPEDRPTFKYLYSNLHTILSESAVSYINITHFEEKINEMDEAGTLTVLSDKDFGDAVTPKLAR</sequence>
<dbReference type="OrthoDB" id="28230at2759"/>
<dbReference type="InterPro" id="IPR020635">
    <property type="entry name" value="Tyr_kinase_cat_dom"/>
</dbReference>
<feature type="transmembrane region" description="Helical" evidence="18">
    <location>
        <begin position="111"/>
        <end position="132"/>
    </location>
</feature>
<gene>
    <name evidence="21" type="primary">FGFR1</name>
    <name evidence="21" type="ORF">AWC38_SpisGene24240</name>
</gene>
<dbReference type="Gene3D" id="3.30.200.20">
    <property type="entry name" value="Phosphorylase Kinase, domain 1"/>
    <property type="match status" value="1"/>
</dbReference>
<keyword evidence="6" id="KW-0418">Kinase</keyword>
<keyword evidence="4 18" id="KW-0812">Transmembrane</keyword>
<evidence type="ECO:0000256" key="10">
    <source>
        <dbReference type="ARBA" id="ARBA00023180"/>
    </source>
</evidence>
<dbReference type="GO" id="GO:0043235">
    <property type="term" value="C:receptor complex"/>
    <property type="evidence" value="ECO:0007669"/>
    <property type="project" value="TreeGrafter"/>
</dbReference>
<dbReference type="PROSITE" id="PS00107">
    <property type="entry name" value="PROTEIN_KINASE_ATP"/>
    <property type="match status" value="1"/>
</dbReference>
<dbReference type="InterPro" id="IPR017441">
    <property type="entry name" value="Protein_kinase_ATP_BS"/>
</dbReference>
<evidence type="ECO:0000313" key="22">
    <source>
        <dbReference type="Proteomes" id="UP000225706"/>
    </source>
</evidence>
<feature type="compositionally biased region" description="Polar residues" evidence="17">
    <location>
        <begin position="9"/>
        <end position="19"/>
    </location>
</feature>
<evidence type="ECO:0000256" key="3">
    <source>
        <dbReference type="ARBA" id="ARBA00022679"/>
    </source>
</evidence>
<dbReference type="InterPro" id="IPR003961">
    <property type="entry name" value="FN3_dom"/>
</dbReference>
<dbReference type="InterPro" id="IPR011009">
    <property type="entry name" value="Kinase-like_dom_sf"/>
</dbReference>
<evidence type="ECO:0000256" key="15">
    <source>
        <dbReference type="PIRSR" id="PIRSR000615-4"/>
    </source>
</evidence>
<keyword evidence="22" id="KW-1185">Reference proteome</keyword>
<keyword evidence="14" id="KW-0479">Metal-binding</keyword>
<dbReference type="Gene3D" id="2.60.40.10">
    <property type="entry name" value="Immunoglobulins"/>
    <property type="match status" value="1"/>
</dbReference>
<dbReference type="InterPro" id="IPR001245">
    <property type="entry name" value="Ser-Thr/Tyr_kinase_cat_dom"/>
</dbReference>
<feature type="binding site" evidence="13 16">
    <location>
        <position position="247"/>
    </location>
    <ligand>
        <name>ATP</name>
        <dbReference type="ChEBI" id="CHEBI:30616"/>
    </ligand>
</feature>
<dbReference type="EMBL" id="LSMT01001773">
    <property type="protein sequence ID" value="PFX11890.1"/>
    <property type="molecule type" value="Genomic_DNA"/>
</dbReference>
<keyword evidence="13 16" id="KW-0067">ATP-binding</keyword>
<keyword evidence="9 21" id="KW-0675">Receptor</keyword>
<comment type="caution">
    <text evidence="21">The sequence shown here is derived from an EMBL/GenBank/DDBJ whole genome shotgun (WGS) entry which is preliminary data.</text>
</comment>
<feature type="binding site" evidence="13">
    <location>
        <position position="359"/>
    </location>
    <ligand>
        <name>ATP</name>
        <dbReference type="ChEBI" id="CHEBI:30616"/>
    </ligand>
</feature>
<evidence type="ECO:0000259" key="19">
    <source>
        <dbReference type="PROSITE" id="PS50011"/>
    </source>
</evidence>
<evidence type="ECO:0000256" key="16">
    <source>
        <dbReference type="PROSITE-ProRule" id="PRU10141"/>
    </source>
</evidence>
<keyword evidence="8 18" id="KW-0472">Membrane</keyword>
<dbReference type="AlphaFoldDB" id="A0A2B4R5X1"/>
<evidence type="ECO:0000256" key="13">
    <source>
        <dbReference type="PIRSR" id="PIRSR000615-2"/>
    </source>
</evidence>
<dbReference type="GO" id="GO:0005886">
    <property type="term" value="C:plasma membrane"/>
    <property type="evidence" value="ECO:0007669"/>
    <property type="project" value="TreeGrafter"/>
</dbReference>
<evidence type="ECO:0000256" key="4">
    <source>
        <dbReference type="ARBA" id="ARBA00022692"/>
    </source>
</evidence>
<keyword evidence="10" id="KW-0325">Glycoprotein</keyword>
<keyword evidence="14" id="KW-0460">Magnesium</keyword>
<dbReference type="InterPro" id="IPR036116">
    <property type="entry name" value="FN3_sf"/>
</dbReference>
<dbReference type="PANTHER" id="PTHR24416:SF622">
    <property type="entry name" value="PROTEIN KINASE DOMAIN-CONTAINING PROTEIN"/>
    <property type="match status" value="1"/>
</dbReference>
<evidence type="ECO:0000256" key="17">
    <source>
        <dbReference type="SAM" id="MobiDB-lite"/>
    </source>
</evidence>
<organism evidence="21 22">
    <name type="scientific">Stylophora pistillata</name>
    <name type="common">Smooth cauliflower coral</name>
    <dbReference type="NCBI Taxonomy" id="50429"/>
    <lineage>
        <taxon>Eukaryota</taxon>
        <taxon>Metazoa</taxon>
        <taxon>Cnidaria</taxon>
        <taxon>Anthozoa</taxon>
        <taxon>Hexacorallia</taxon>
        <taxon>Scleractinia</taxon>
        <taxon>Astrocoeniina</taxon>
        <taxon>Pocilloporidae</taxon>
        <taxon>Stylophora</taxon>
    </lineage>
</organism>
<dbReference type="InterPro" id="IPR008266">
    <property type="entry name" value="Tyr_kinase_AS"/>
</dbReference>
<protein>
    <recommendedName>
        <fullName evidence="2">receptor protein-tyrosine kinase</fullName>
        <ecNumber evidence="2">2.7.10.1</ecNumber>
    </recommendedName>
</protein>
<feature type="binding site" evidence="14">
    <location>
        <position position="373"/>
    </location>
    <ligand>
        <name>Mg(2+)</name>
        <dbReference type="ChEBI" id="CHEBI:18420"/>
    </ligand>
</feature>
<evidence type="ECO:0000256" key="8">
    <source>
        <dbReference type="ARBA" id="ARBA00023136"/>
    </source>
</evidence>
<evidence type="ECO:0000256" key="6">
    <source>
        <dbReference type="ARBA" id="ARBA00022777"/>
    </source>
</evidence>
<feature type="domain" description="Fibronectin type-III" evidence="20">
    <location>
        <begin position="1"/>
        <end position="98"/>
    </location>
</feature>
<keyword evidence="5" id="KW-0677">Repeat</keyword>
<keyword evidence="3" id="KW-0808">Transferase</keyword>
<dbReference type="InterPro" id="IPR000719">
    <property type="entry name" value="Prot_kinase_dom"/>
</dbReference>
<evidence type="ECO:0000256" key="18">
    <source>
        <dbReference type="SAM" id="Phobius"/>
    </source>
</evidence>
<accession>A0A2B4R5X1</accession>
<evidence type="ECO:0000259" key="20">
    <source>
        <dbReference type="PROSITE" id="PS50853"/>
    </source>
</evidence>
<name>A0A2B4R5X1_STYPI</name>
<dbReference type="InterPro" id="IPR013783">
    <property type="entry name" value="Ig-like_fold"/>
</dbReference>
<dbReference type="SMART" id="SM00219">
    <property type="entry name" value="TyrKc"/>
    <property type="match status" value="1"/>
</dbReference>
<evidence type="ECO:0000256" key="5">
    <source>
        <dbReference type="ARBA" id="ARBA00022737"/>
    </source>
</evidence>
<dbReference type="SUPFAM" id="SSF56112">
    <property type="entry name" value="Protein kinase-like (PK-like)"/>
    <property type="match status" value="1"/>
</dbReference>
<dbReference type="CDD" id="cd00063">
    <property type="entry name" value="FN3"/>
    <property type="match status" value="1"/>
</dbReference>